<evidence type="ECO:0000313" key="2">
    <source>
        <dbReference type="Proteomes" id="UP000182517"/>
    </source>
</evidence>
<dbReference type="AlphaFoldDB" id="A0A1L3GQR3"/>
<gene>
    <name evidence="1" type="ORF">A7E78_09145</name>
</gene>
<evidence type="ECO:0000313" key="1">
    <source>
        <dbReference type="EMBL" id="APG27988.1"/>
    </source>
</evidence>
<accession>A0A1L3GQR3</accession>
<dbReference type="STRING" id="1842532.A7E78_09145"/>
<dbReference type="KEGG" id="pef:A7E78_09145"/>
<protein>
    <recommendedName>
        <fullName evidence="3">Alginate export domain-containing protein</fullName>
    </recommendedName>
</protein>
<evidence type="ECO:0008006" key="3">
    <source>
        <dbReference type="Google" id="ProtNLM"/>
    </source>
</evidence>
<organism evidence="1 2">
    <name type="scientific">Syntrophotalea acetylenivorans</name>
    <dbReference type="NCBI Taxonomy" id="1842532"/>
    <lineage>
        <taxon>Bacteria</taxon>
        <taxon>Pseudomonadati</taxon>
        <taxon>Thermodesulfobacteriota</taxon>
        <taxon>Desulfuromonadia</taxon>
        <taxon>Desulfuromonadales</taxon>
        <taxon>Syntrophotaleaceae</taxon>
        <taxon>Syntrophotalea</taxon>
    </lineage>
</organism>
<keyword evidence="2" id="KW-1185">Reference proteome</keyword>
<sequence>MWSGPGCFGSMFIFIFSKMEGDRPVKQMKLVLAIFIALAMAAPALAFNAEWHGDFNHRASYSTQGDWSKRTSKDNKSYFGIDGYTNADSVPSPKKNKDDADMFAEVKYRTHLVVSDDEKKVKAVLGLEIGSEKFGSGAAVNGGDKTGEIELRWAYTDIQLPFDPASRVSVGLQPVGYNMLLWSDNAAGVKWTRAEGAWKYSLGWWRTDWDDINSGAGNSDSSENGEIYSADATYKFDNGAVNAFAHFRNQGDDQFVGRTYLADGTVDDPGVTVTRDSTLWLGLSGNASWGDLSAMGTAIYQTGEVKTDSATDDLDRQSYLLHAQADYKVDKTTYTLGGLFTPGDDNDSDGDLDNFDHIDISTSVLGSVIIFDNYADDNSFSQATYVFDKGYKIIYGGVAHKLNAKTKVWGKYFWHNTEEDIAGEDEIGHEFVAGVSYTIMKGLTADINAGYLIAGDLLDELVTGDDADDIFRTDARLRFKF</sequence>
<proteinExistence type="predicted"/>
<reference evidence="1 2" key="1">
    <citation type="journal article" date="2017" name="Genome Announc.">
        <title>Complete Genome Sequences of Two Acetylene-Fermenting Pelobacter acetylenicus Strains.</title>
        <authorList>
            <person name="Sutton J.M."/>
            <person name="Baesman S.M."/>
            <person name="Fierst J.L."/>
            <person name="Poret-Peterson A.T."/>
            <person name="Oremland R.S."/>
            <person name="Dunlap D.S."/>
            <person name="Akob D.M."/>
        </authorList>
    </citation>
    <scope>NUCLEOTIDE SEQUENCE [LARGE SCALE GENOMIC DNA]</scope>
    <source>
        <strain evidence="1 2">SFB93</strain>
    </source>
</reference>
<dbReference type="Proteomes" id="UP000182517">
    <property type="component" value="Chromosome"/>
</dbReference>
<dbReference type="EMBL" id="CP015519">
    <property type="protein sequence ID" value="APG27988.1"/>
    <property type="molecule type" value="Genomic_DNA"/>
</dbReference>
<name>A0A1L3GQR3_9BACT</name>
<dbReference type="SUPFAM" id="SSF56935">
    <property type="entry name" value="Porins"/>
    <property type="match status" value="1"/>
</dbReference>